<proteinExistence type="predicted"/>
<dbReference type="InterPro" id="IPR039065">
    <property type="entry name" value="AcoX-like"/>
</dbReference>
<dbReference type="GO" id="GO:0003951">
    <property type="term" value="F:NAD+ kinase activity"/>
    <property type="evidence" value="ECO:0007669"/>
    <property type="project" value="InterPro"/>
</dbReference>
<evidence type="ECO:0000313" key="1">
    <source>
        <dbReference type="EMBL" id="OQA60764.1"/>
    </source>
</evidence>
<dbReference type="GO" id="GO:0005524">
    <property type="term" value="F:ATP binding"/>
    <property type="evidence" value="ECO:0007669"/>
    <property type="project" value="UniProtKB-ARBA"/>
</dbReference>
<protein>
    <submittedName>
        <fullName evidence="1">ATP-NAD kinase</fullName>
    </submittedName>
</protein>
<dbReference type="InterPro" id="IPR017438">
    <property type="entry name" value="ATP-NAD_kinase_N"/>
</dbReference>
<dbReference type="Proteomes" id="UP000485569">
    <property type="component" value="Unassembled WGS sequence"/>
</dbReference>
<reference evidence="1" key="1">
    <citation type="submission" date="2017-02" db="EMBL/GenBank/DDBJ databases">
        <title>Delving into the versatile metabolic prowess of the omnipresent phylum Bacteroidetes.</title>
        <authorList>
            <person name="Nobu M.K."/>
            <person name="Mei R."/>
            <person name="Narihiro T."/>
            <person name="Kuroda K."/>
            <person name="Liu W.-T."/>
        </authorList>
    </citation>
    <scope>NUCLEOTIDE SEQUENCE</scope>
    <source>
        <strain evidence="1">ADurb.Bin276</strain>
    </source>
</reference>
<dbReference type="SUPFAM" id="SSF111331">
    <property type="entry name" value="NAD kinase/diacylglycerol kinase-like"/>
    <property type="match status" value="1"/>
</dbReference>
<dbReference type="PANTHER" id="PTHR40697:SF3">
    <property type="entry name" value="ACETOIN CATABOLISM PROTEIN X"/>
    <property type="match status" value="1"/>
</dbReference>
<organism evidence="1">
    <name type="scientific">Candidatus Atribacter allofermentans</name>
    <dbReference type="NCBI Taxonomy" id="1852833"/>
    <lineage>
        <taxon>Bacteria</taxon>
        <taxon>Pseudomonadati</taxon>
        <taxon>Atribacterota</taxon>
        <taxon>Atribacteria</taxon>
        <taxon>Atribacterales</taxon>
        <taxon>Atribacteraceae</taxon>
        <taxon>Atribacter</taxon>
    </lineage>
</organism>
<dbReference type="Pfam" id="PF01513">
    <property type="entry name" value="NAD_kinase"/>
    <property type="match status" value="1"/>
</dbReference>
<comment type="caution">
    <text evidence="1">The sequence shown here is derived from an EMBL/GenBank/DDBJ whole genome shotgun (WGS) entry which is preliminary data.</text>
</comment>
<keyword evidence="1" id="KW-0808">Transferase</keyword>
<dbReference type="EMBL" id="MWBQ01000033">
    <property type="protein sequence ID" value="OQA60764.1"/>
    <property type="molecule type" value="Genomic_DNA"/>
</dbReference>
<dbReference type="GO" id="GO:0051287">
    <property type="term" value="F:NAD binding"/>
    <property type="evidence" value="ECO:0007669"/>
    <property type="project" value="UniProtKB-ARBA"/>
</dbReference>
<keyword evidence="1" id="KW-0418">Kinase</keyword>
<name>A0A1V5T2C5_9BACT</name>
<dbReference type="AlphaFoldDB" id="A0A1V5T2C5"/>
<dbReference type="PANTHER" id="PTHR40697">
    <property type="entry name" value="ACETOIN CATABOLISM PROTEIN X"/>
    <property type="match status" value="1"/>
</dbReference>
<accession>A0A1V5T2C5</accession>
<sequence length="332" mass="36648">MGRRSTELNTIGLVVNPAAGKDIRRLVAHGSVFGNREKVNYTIRILLGFDQITTAPIKLIYMPDPYELIETVIDEVGKSLKNIEFEKAPITVFGDEADTTHFAQYISKKPNVSALVVLGGDGTNRLVAKYSRKIPLFSISAGTNNVFADNIEPTICGMALGYFINGWVKKDQVLERKKILRIFQENIEKGIALVDVVLLDKKEIGARAVWDSSLVKLVVVTQTDSMKTGLSTIVDRVIKISSQDPYGGYVFPNRSGRMVGVAIAPGLVQKIGIGEWGYLQENQSIPINHTDGIIALDGERELPVRSGEKWTVLLDRNGPVKANINQIMEKVR</sequence>
<dbReference type="GO" id="GO:0006741">
    <property type="term" value="P:NADP+ biosynthetic process"/>
    <property type="evidence" value="ECO:0007669"/>
    <property type="project" value="InterPro"/>
</dbReference>
<dbReference type="InterPro" id="IPR016064">
    <property type="entry name" value="NAD/diacylglycerol_kinase_sf"/>
</dbReference>
<dbReference type="Gene3D" id="3.40.50.10330">
    <property type="entry name" value="Probable inorganic polyphosphate/atp-NAD kinase, domain 1"/>
    <property type="match status" value="1"/>
</dbReference>
<gene>
    <name evidence="1" type="ORF">BWY41_00535</name>
</gene>
<dbReference type="InterPro" id="IPR002504">
    <property type="entry name" value="NADK"/>
</dbReference>